<sequence>MGLSFALEVDAPSDLAHDEQRADALVTVTARSGADGEANAVPERPGAEILIMDRSLSMSGRKLDEAKRAMCAAIDTLRDGTYLGIVAGHHKAEVIFPATGGLARVDALTREDAKLRVVAQFAEGGTAIGQWLACAQRLFASVAAPGTVRHAVLYTDGKDEHETAEQLGNVLTACTDQFVCDARGVGGDWHYAELLRITEALHGTAAAVVAVSDLTADFTRLMRQAQRIVVPRVYLGLRLNDRFQLAFVRQTRPVEAELTARQYQDGETHVPLGSWPPESRQYHVSLRFDPRALTVDEDLRAARITLHAERPDGTRRPCSDTAALVVRRRSTPGFGIPRSANLTRVENERELGMAMRACADAHLRGDLERADHELRLATGLAQDLRDTVRLRLLRSLATTGPDGRLRVRRDVSRAEIQRIGVDSTKTVAPRVDPVELPVLDVPLPPRECPRCGTASTSASAKFCEECGHRFGDGAVGGEPVDAS</sequence>
<name>A0AB39N384_9ACTN</name>
<dbReference type="Gene3D" id="1.20.120.1690">
    <property type="match status" value="1"/>
</dbReference>
<dbReference type="InterPro" id="IPR002035">
    <property type="entry name" value="VWF_A"/>
</dbReference>
<evidence type="ECO:0000259" key="1">
    <source>
        <dbReference type="PROSITE" id="PS50234"/>
    </source>
</evidence>
<protein>
    <submittedName>
        <fullName evidence="2">VWA domain-containing protein</fullName>
    </submittedName>
</protein>
<dbReference type="Pfam" id="PF13768">
    <property type="entry name" value="VWA_3"/>
    <property type="match status" value="1"/>
</dbReference>
<organism evidence="2">
    <name type="scientific">Streptomyces sp. R11</name>
    <dbReference type="NCBI Taxonomy" id="3238625"/>
    <lineage>
        <taxon>Bacteria</taxon>
        <taxon>Bacillati</taxon>
        <taxon>Actinomycetota</taxon>
        <taxon>Actinomycetes</taxon>
        <taxon>Kitasatosporales</taxon>
        <taxon>Streptomycetaceae</taxon>
        <taxon>Streptomyces</taxon>
    </lineage>
</organism>
<dbReference type="Gene3D" id="3.40.50.410">
    <property type="entry name" value="von Willebrand factor, type A domain"/>
    <property type="match status" value="1"/>
</dbReference>
<dbReference type="CDD" id="cd00198">
    <property type="entry name" value="vWFA"/>
    <property type="match status" value="1"/>
</dbReference>
<evidence type="ECO:0000313" key="2">
    <source>
        <dbReference type="EMBL" id="XDQ13080.1"/>
    </source>
</evidence>
<dbReference type="SUPFAM" id="SSF53300">
    <property type="entry name" value="vWA-like"/>
    <property type="match status" value="1"/>
</dbReference>
<dbReference type="SMART" id="SM00327">
    <property type="entry name" value="VWA"/>
    <property type="match status" value="1"/>
</dbReference>
<dbReference type="PROSITE" id="PS50234">
    <property type="entry name" value="VWFA"/>
    <property type="match status" value="1"/>
</dbReference>
<gene>
    <name evidence="2" type="ORF">AB5J55_27380</name>
</gene>
<reference evidence="2" key="1">
    <citation type="submission" date="2024-07" db="EMBL/GenBank/DDBJ databases">
        <authorList>
            <person name="Yu S.T."/>
        </authorList>
    </citation>
    <scope>NUCLEOTIDE SEQUENCE</scope>
    <source>
        <strain evidence="2">R11</strain>
    </source>
</reference>
<dbReference type="InterPro" id="IPR036465">
    <property type="entry name" value="vWFA_dom_sf"/>
</dbReference>
<dbReference type="RefSeq" id="WP_369273175.1">
    <property type="nucleotide sequence ID" value="NZ_CP163432.1"/>
</dbReference>
<dbReference type="AlphaFoldDB" id="A0AB39N384"/>
<proteinExistence type="predicted"/>
<dbReference type="Gene3D" id="2.60.40.3670">
    <property type="match status" value="1"/>
</dbReference>
<feature type="domain" description="VWFA" evidence="1">
    <location>
        <begin position="47"/>
        <end position="225"/>
    </location>
</feature>
<accession>A0AB39N384</accession>
<dbReference type="EMBL" id="CP163432">
    <property type="protein sequence ID" value="XDQ13080.1"/>
    <property type="molecule type" value="Genomic_DNA"/>
</dbReference>